<dbReference type="Proteomes" id="UP001221142">
    <property type="component" value="Unassembled WGS sequence"/>
</dbReference>
<name>A0AAD7C8F8_9AGAR</name>
<reference evidence="4" key="1">
    <citation type="submission" date="2023-03" db="EMBL/GenBank/DDBJ databases">
        <title>Massive genome expansion in bonnet fungi (Mycena s.s.) driven by repeated elements and novel gene families across ecological guilds.</title>
        <authorList>
            <consortium name="Lawrence Berkeley National Laboratory"/>
            <person name="Harder C.B."/>
            <person name="Miyauchi S."/>
            <person name="Viragh M."/>
            <person name="Kuo A."/>
            <person name="Thoen E."/>
            <person name="Andreopoulos B."/>
            <person name="Lu D."/>
            <person name="Skrede I."/>
            <person name="Drula E."/>
            <person name="Henrissat B."/>
            <person name="Morin E."/>
            <person name="Kohler A."/>
            <person name="Barry K."/>
            <person name="LaButti K."/>
            <person name="Morin E."/>
            <person name="Salamov A."/>
            <person name="Lipzen A."/>
            <person name="Mereny Z."/>
            <person name="Hegedus B."/>
            <person name="Baldrian P."/>
            <person name="Stursova M."/>
            <person name="Weitz H."/>
            <person name="Taylor A."/>
            <person name="Grigoriev I.V."/>
            <person name="Nagy L.G."/>
            <person name="Martin F."/>
            <person name="Kauserud H."/>
        </authorList>
    </citation>
    <scope>NUCLEOTIDE SEQUENCE</scope>
    <source>
        <strain evidence="4">9284</strain>
    </source>
</reference>
<organism evidence="4 5">
    <name type="scientific">Roridomyces roridus</name>
    <dbReference type="NCBI Taxonomy" id="1738132"/>
    <lineage>
        <taxon>Eukaryota</taxon>
        <taxon>Fungi</taxon>
        <taxon>Dikarya</taxon>
        <taxon>Basidiomycota</taxon>
        <taxon>Agaricomycotina</taxon>
        <taxon>Agaricomycetes</taxon>
        <taxon>Agaricomycetidae</taxon>
        <taxon>Agaricales</taxon>
        <taxon>Marasmiineae</taxon>
        <taxon>Mycenaceae</taxon>
        <taxon>Roridomyces</taxon>
    </lineage>
</organism>
<keyword evidence="2" id="KW-0812">Transmembrane</keyword>
<proteinExistence type="predicted"/>
<gene>
    <name evidence="4" type="ORF">FB45DRAFT_900842</name>
    <name evidence="3" type="ORF">FB45DRAFT_932682</name>
</gene>
<evidence type="ECO:0000313" key="5">
    <source>
        <dbReference type="Proteomes" id="UP001221142"/>
    </source>
</evidence>
<keyword evidence="2" id="KW-1133">Transmembrane helix</keyword>
<dbReference type="EMBL" id="JARKIF010000020">
    <property type="protein sequence ID" value="KAJ7617787.1"/>
    <property type="molecule type" value="Genomic_DNA"/>
</dbReference>
<dbReference type="EMBL" id="JARKIF010000004">
    <property type="protein sequence ID" value="KAJ7641711.1"/>
    <property type="molecule type" value="Genomic_DNA"/>
</dbReference>
<evidence type="ECO:0000256" key="1">
    <source>
        <dbReference type="SAM" id="MobiDB-lite"/>
    </source>
</evidence>
<protein>
    <submittedName>
        <fullName evidence="4">Uncharacterized protein</fullName>
    </submittedName>
</protein>
<evidence type="ECO:0000313" key="4">
    <source>
        <dbReference type="EMBL" id="KAJ7641711.1"/>
    </source>
</evidence>
<keyword evidence="5" id="KW-1185">Reference proteome</keyword>
<feature type="region of interest" description="Disordered" evidence="1">
    <location>
        <begin position="90"/>
        <end position="109"/>
    </location>
</feature>
<dbReference type="AlphaFoldDB" id="A0AAD7C8F8"/>
<accession>A0AAD7C8F8</accession>
<comment type="caution">
    <text evidence="4">The sequence shown here is derived from an EMBL/GenBank/DDBJ whole genome shotgun (WGS) entry which is preliminary data.</text>
</comment>
<keyword evidence="2" id="KW-0472">Membrane</keyword>
<evidence type="ECO:0000256" key="2">
    <source>
        <dbReference type="SAM" id="Phobius"/>
    </source>
</evidence>
<evidence type="ECO:0000313" key="3">
    <source>
        <dbReference type="EMBL" id="KAJ7617787.1"/>
    </source>
</evidence>
<sequence>MLPCSSLPLRPLQLAFALPPDARPRLMSPSRPLTESPSTWCSTASTSCPFTNYRAHARRMALQRVSASTSLTHPHTALAHAHDTSSFMTGPTVCTRSTPSRSSHRSPRISPHTLAHLLPIATRCGNVCSGGGYARLPRRVSSHSSARSPAVASAYHYIVICVLLIPYVLIIVSMSESVLYSTSVLYLYNCTYCLRT</sequence>
<feature type="transmembrane region" description="Helical" evidence="2">
    <location>
        <begin position="154"/>
        <end position="172"/>
    </location>
</feature>